<keyword evidence="8" id="KW-1185">Reference proteome</keyword>
<feature type="transmembrane region" description="Helical" evidence="6">
    <location>
        <begin position="17"/>
        <end position="37"/>
    </location>
</feature>
<dbReference type="GO" id="GO:0022857">
    <property type="term" value="F:transmembrane transporter activity"/>
    <property type="evidence" value="ECO:0007669"/>
    <property type="project" value="InterPro"/>
</dbReference>
<feature type="transmembrane region" description="Helical" evidence="6">
    <location>
        <begin position="172"/>
        <end position="192"/>
    </location>
</feature>
<feature type="transmembrane region" description="Helical" evidence="6">
    <location>
        <begin position="302"/>
        <end position="322"/>
    </location>
</feature>
<proteinExistence type="predicted"/>
<dbReference type="EMBL" id="BONV01000015">
    <property type="protein sequence ID" value="GIG80738.1"/>
    <property type="molecule type" value="Genomic_DNA"/>
</dbReference>
<feature type="transmembrane region" description="Helical" evidence="6">
    <location>
        <begin position="75"/>
        <end position="94"/>
    </location>
</feature>
<sequence>MTTLGLKGPVRIRREHAAVLVTFGLLVAMFAAGSIVYPAFGSAQVVVDLFIDNGFLLVIAIGMTFVILTGGIDLSVGAVAALSGMLCAFLLGQWHWPVAVVLPLVLLVGVGFGFGMGYVIHHFEIQPFIATLAGMFLARGLCFVISVDQISITHPFFTEWAQTRIPLGEETNVTPTVLIGLVVFAAAFWTLHYTRFGRAVYAIGGNDQSALLMGLPVARTRIRAYMVSGLCSALGGILFAFYTISASGLHEVGTELDAIAAVVIGGTLLTGGSGYVVGTVLGVMLLGTIQTILRFQGTLSSWWTRIAIGVLLLLFILLQRLLGSSRTRR</sequence>
<dbReference type="Pfam" id="PF02653">
    <property type="entry name" value="BPD_transp_2"/>
    <property type="match status" value="1"/>
</dbReference>
<comment type="caution">
    <text evidence="7">The sequence shown here is derived from an EMBL/GenBank/DDBJ whole genome shotgun (WGS) entry which is preliminary data.</text>
</comment>
<evidence type="ECO:0000313" key="8">
    <source>
        <dbReference type="Proteomes" id="UP000630097"/>
    </source>
</evidence>
<name>A0A8J3LX52_9ACTN</name>
<keyword evidence="5 6" id="KW-0472">Membrane</keyword>
<gene>
    <name evidence="7" type="ORF">Pka01_38650</name>
</gene>
<dbReference type="GO" id="GO:0005886">
    <property type="term" value="C:plasma membrane"/>
    <property type="evidence" value="ECO:0007669"/>
    <property type="project" value="UniProtKB-SubCell"/>
</dbReference>
<dbReference type="AlphaFoldDB" id="A0A8J3LX52"/>
<feature type="transmembrane region" description="Helical" evidence="6">
    <location>
        <begin position="256"/>
        <end position="282"/>
    </location>
</feature>
<reference evidence="7 8" key="1">
    <citation type="submission" date="2021-01" db="EMBL/GenBank/DDBJ databases">
        <title>Whole genome shotgun sequence of Planotetraspora kaengkrachanensis NBRC 104272.</title>
        <authorList>
            <person name="Komaki H."/>
            <person name="Tamura T."/>
        </authorList>
    </citation>
    <scope>NUCLEOTIDE SEQUENCE [LARGE SCALE GENOMIC DNA]</scope>
    <source>
        <strain evidence="7 8">NBRC 104272</strain>
    </source>
</reference>
<feature type="transmembrane region" description="Helical" evidence="6">
    <location>
        <begin position="100"/>
        <end position="120"/>
    </location>
</feature>
<keyword evidence="4 6" id="KW-1133">Transmembrane helix</keyword>
<dbReference type="NCBIfam" id="NF008630">
    <property type="entry name" value="PRK11618.1"/>
    <property type="match status" value="1"/>
</dbReference>
<dbReference type="CDD" id="cd06579">
    <property type="entry name" value="TM_PBP1_transp_AraH_like"/>
    <property type="match status" value="1"/>
</dbReference>
<organism evidence="7 8">
    <name type="scientific">Planotetraspora kaengkrachanensis</name>
    <dbReference type="NCBI Taxonomy" id="575193"/>
    <lineage>
        <taxon>Bacteria</taxon>
        <taxon>Bacillati</taxon>
        <taxon>Actinomycetota</taxon>
        <taxon>Actinomycetes</taxon>
        <taxon>Streptosporangiales</taxon>
        <taxon>Streptosporangiaceae</taxon>
        <taxon>Planotetraspora</taxon>
    </lineage>
</organism>
<evidence type="ECO:0000256" key="2">
    <source>
        <dbReference type="ARBA" id="ARBA00022475"/>
    </source>
</evidence>
<evidence type="ECO:0000313" key="7">
    <source>
        <dbReference type="EMBL" id="GIG80738.1"/>
    </source>
</evidence>
<keyword evidence="2" id="KW-1003">Cell membrane</keyword>
<evidence type="ECO:0000256" key="4">
    <source>
        <dbReference type="ARBA" id="ARBA00022989"/>
    </source>
</evidence>
<feature type="transmembrane region" description="Helical" evidence="6">
    <location>
        <begin position="132"/>
        <end position="152"/>
    </location>
</feature>
<evidence type="ECO:0000256" key="5">
    <source>
        <dbReference type="ARBA" id="ARBA00023136"/>
    </source>
</evidence>
<feature type="transmembrane region" description="Helical" evidence="6">
    <location>
        <begin position="49"/>
        <end position="68"/>
    </location>
</feature>
<evidence type="ECO:0000256" key="3">
    <source>
        <dbReference type="ARBA" id="ARBA00022692"/>
    </source>
</evidence>
<dbReference type="Proteomes" id="UP000630097">
    <property type="component" value="Unassembled WGS sequence"/>
</dbReference>
<dbReference type="InterPro" id="IPR001851">
    <property type="entry name" value="ABC_transp_permease"/>
</dbReference>
<evidence type="ECO:0000256" key="1">
    <source>
        <dbReference type="ARBA" id="ARBA00004651"/>
    </source>
</evidence>
<keyword evidence="3 6" id="KW-0812">Transmembrane</keyword>
<dbReference type="PANTHER" id="PTHR32196:SF63">
    <property type="entry name" value="INNER MEMBRANE ABC TRANSPORTER PERMEASE PROTEIN YJFF"/>
    <property type="match status" value="1"/>
</dbReference>
<evidence type="ECO:0000256" key="6">
    <source>
        <dbReference type="SAM" id="Phobius"/>
    </source>
</evidence>
<feature type="transmembrane region" description="Helical" evidence="6">
    <location>
        <begin position="224"/>
        <end position="244"/>
    </location>
</feature>
<protein>
    <submittedName>
        <fullName evidence="7">Sugar ABC transporter permease</fullName>
    </submittedName>
</protein>
<dbReference type="RefSeq" id="WP_203884127.1">
    <property type="nucleotide sequence ID" value="NZ_BAABHH010000014.1"/>
</dbReference>
<comment type="subcellular location">
    <subcellularLocation>
        <location evidence="1">Cell membrane</location>
        <topology evidence="1">Multi-pass membrane protein</topology>
    </subcellularLocation>
</comment>
<accession>A0A8J3LX52</accession>
<dbReference type="PANTHER" id="PTHR32196">
    <property type="entry name" value="ABC TRANSPORTER PERMEASE PROTEIN YPHD-RELATED-RELATED"/>
    <property type="match status" value="1"/>
</dbReference>